<dbReference type="SUPFAM" id="SSF103647">
    <property type="entry name" value="TSP type-3 repeat"/>
    <property type="match status" value="1"/>
</dbReference>
<feature type="region of interest" description="Disordered" evidence="2">
    <location>
        <begin position="541"/>
        <end position="590"/>
    </location>
</feature>
<proteinExistence type="predicted"/>
<name>A0ABY6V0S5_BIOOC</name>
<reference evidence="4 5" key="1">
    <citation type="submission" date="2019-06" db="EMBL/GenBank/DDBJ databases">
        <authorList>
            <person name="Broberg M."/>
        </authorList>
    </citation>
    <scope>NUCLEOTIDE SEQUENCE [LARGE SCALE GENOMIC DNA]</scope>
</reference>
<evidence type="ECO:0000313" key="4">
    <source>
        <dbReference type="EMBL" id="VUC36529.1"/>
    </source>
</evidence>
<dbReference type="EMBL" id="CABFNS010000930">
    <property type="protein sequence ID" value="VUC36529.1"/>
    <property type="molecule type" value="Genomic_DNA"/>
</dbReference>
<keyword evidence="1 3" id="KW-0732">Signal</keyword>
<dbReference type="Pfam" id="PF02412">
    <property type="entry name" value="TSP_3"/>
    <property type="match status" value="1"/>
</dbReference>
<comment type="caution">
    <text evidence="4">The sequence shown here is derived from an EMBL/GenBank/DDBJ whole genome shotgun (WGS) entry which is preliminary data.</text>
</comment>
<evidence type="ECO:0000256" key="1">
    <source>
        <dbReference type="ARBA" id="ARBA00022729"/>
    </source>
</evidence>
<dbReference type="InterPro" id="IPR003367">
    <property type="entry name" value="Thrombospondin_3-like_rpt"/>
</dbReference>
<feature type="compositionally biased region" description="Basic and acidic residues" evidence="2">
    <location>
        <begin position="543"/>
        <end position="557"/>
    </location>
</feature>
<sequence>MLFMRVASLLIFAAGWADAVSISSQANPVALAKALFGPGITVQSAVYKGNSLAAGTFTNGPSPDLSTGIILSSGDARSPQTLIAKGNTRFGLSGNERCTSLAGTTARDPAVLSAVVKLDAGLTGFSAYYQFATQEYPEYVGSSFNDVMYILVDGEQIAEDATGDPITLNGPFFRGSNVLLPAVSGNALKGSTPVLKSNQKADPAGTHTIEIGVCDAGDDALDSAAFVRIIACTQACASGTVNLGCESRGGDTDGDGICDDVDNCPFVSNPGQENSVGNGVGDACRSQPEPEPKEQVGPENGVTLQDGTGIAEVIPVPELEEEVKPENGVTLGPETGITEVDPLVELEGVKPENGATLGEETGIAEVDSLAELAEVKPENGTTFKDQTGIAEVIPVPELEEEVKPENGVTLGPETGITEVDPLVELEGVKPENGATLGEETGIAEVDSLAELAEVKPENGITFKDQTGIAEVIPMPELEEESKPENGVTLGKGTGITEVDSLAELEEVGPENGTTLEGGTGIAQVNPVAELEKKIGLENGGTLEKIDPKKQGDFKVDPGKINPKPEFGPDVPPEATPPPRPPKLDSNDSPGDFIITSGVNTNLVLPPSQTLEALFSTSGPNHNLVAPPSVSSPTPKALLDNVESEADIAQGLMLDGSVVQSSGLAAFPGVDSAGRVEDAGITGSGGGAKLLAPGADVAPIAGTAKYDRLTTDGALYAIDCHSCERHLSSFTSAPAAQSQTCLQESKSFTTLTPGNKVIVLEPSPVNHYTSTANDQTTYPAVTTREDMGQGTRTAAYETNMPNPTGDTEVPPHSPAPVMTKIPIEIPSEIPMRTKNRKVHIL</sequence>
<protein>
    <submittedName>
        <fullName evidence="4">Uncharacterized protein</fullName>
    </submittedName>
</protein>
<dbReference type="InterPro" id="IPR049804">
    <property type="entry name" value="Choice_anch_L"/>
</dbReference>
<gene>
    <name evidence="4" type="ORF">CLO192961_LOCUS447279</name>
</gene>
<feature type="region of interest" description="Disordered" evidence="2">
    <location>
        <begin position="269"/>
        <end position="305"/>
    </location>
</feature>
<feature type="compositionally biased region" description="Pro residues" evidence="2">
    <location>
        <begin position="569"/>
        <end position="580"/>
    </location>
</feature>
<evidence type="ECO:0000256" key="2">
    <source>
        <dbReference type="SAM" id="MobiDB-lite"/>
    </source>
</evidence>
<feature type="signal peptide" evidence="3">
    <location>
        <begin position="1"/>
        <end position="19"/>
    </location>
</feature>
<organism evidence="4 5">
    <name type="scientific">Bionectria ochroleuca</name>
    <name type="common">Gliocladium roseum</name>
    <dbReference type="NCBI Taxonomy" id="29856"/>
    <lineage>
        <taxon>Eukaryota</taxon>
        <taxon>Fungi</taxon>
        <taxon>Dikarya</taxon>
        <taxon>Ascomycota</taxon>
        <taxon>Pezizomycotina</taxon>
        <taxon>Sordariomycetes</taxon>
        <taxon>Hypocreomycetidae</taxon>
        <taxon>Hypocreales</taxon>
        <taxon>Bionectriaceae</taxon>
        <taxon>Clonostachys</taxon>
    </lineage>
</organism>
<evidence type="ECO:0000313" key="5">
    <source>
        <dbReference type="Proteomes" id="UP000766486"/>
    </source>
</evidence>
<dbReference type="Proteomes" id="UP000766486">
    <property type="component" value="Unassembled WGS sequence"/>
</dbReference>
<feature type="chain" id="PRO_5046172626" evidence="3">
    <location>
        <begin position="20"/>
        <end position="840"/>
    </location>
</feature>
<accession>A0ABY6V0S5</accession>
<dbReference type="NCBIfam" id="NF038133">
    <property type="entry name" value="choice_anch_L"/>
    <property type="match status" value="1"/>
</dbReference>
<dbReference type="Gene3D" id="4.10.1080.10">
    <property type="entry name" value="TSP type-3 repeat"/>
    <property type="match status" value="1"/>
</dbReference>
<keyword evidence="5" id="KW-1185">Reference proteome</keyword>
<dbReference type="InterPro" id="IPR028974">
    <property type="entry name" value="TSP_type-3_rpt"/>
</dbReference>
<evidence type="ECO:0000256" key="3">
    <source>
        <dbReference type="SAM" id="SignalP"/>
    </source>
</evidence>